<name>A0A285PD03_9HYPH</name>
<dbReference type="RefSeq" id="WP_097153928.1">
    <property type="nucleotide sequence ID" value="NZ_OBEL01000002.1"/>
</dbReference>
<dbReference type="AlphaFoldDB" id="A0A285PD03"/>
<organism evidence="2 3">
    <name type="scientific">Cohaesibacter gelatinilyticus</name>
    <dbReference type="NCBI Taxonomy" id="372072"/>
    <lineage>
        <taxon>Bacteria</taxon>
        <taxon>Pseudomonadati</taxon>
        <taxon>Pseudomonadota</taxon>
        <taxon>Alphaproteobacteria</taxon>
        <taxon>Hyphomicrobiales</taxon>
        <taxon>Cohaesibacteraceae</taxon>
    </lineage>
</organism>
<dbReference type="EMBL" id="OBEL01000002">
    <property type="protein sequence ID" value="SNZ19592.1"/>
    <property type="molecule type" value="Genomic_DNA"/>
</dbReference>
<evidence type="ECO:0000313" key="2">
    <source>
        <dbReference type="EMBL" id="SNZ19592.1"/>
    </source>
</evidence>
<proteinExistence type="predicted"/>
<sequence length="345" mass="37798">MAQIKTYPFVRQLRADASSYIQYFRNGQRVQDGRGLAFWFAPDGASITEVPLDDRHMPFILRGQSEDFQELTVQGTVVWRVLDPQILGDRVDFTIDLKKGLPTRRPLDQIEAVLMGLARQAIFAYLQEQGVRALLSAGIAPLQEMVANSLVNEQSLLKIGLEAVSVTISSLAPSSELARALQAPTYESLQQQADEASFARRALAVEKERAIAENELTNQIELAAQQKDLIDRESANERFRVEASTATRKVSALADAEMKTVLAEAEAQSIRAVEMAKVEAEGARMQIFGDVPSDVLMAMAAQEFAGSVKTIDNLTVTPDMLAGLIGQFGGLLSKDAVPKDMRAKS</sequence>
<gene>
    <name evidence="2" type="ORF">SAMN06265368_2682</name>
</gene>
<protein>
    <submittedName>
        <fullName evidence="2">SPFH domain / Band 7 family protein</fullName>
    </submittedName>
</protein>
<dbReference type="Pfam" id="PF01145">
    <property type="entry name" value="Band_7"/>
    <property type="match status" value="1"/>
</dbReference>
<evidence type="ECO:0000259" key="1">
    <source>
        <dbReference type="Pfam" id="PF01145"/>
    </source>
</evidence>
<keyword evidence="3" id="KW-1185">Reference proteome</keyword>
<evidence type="ECO:0000313" key="3">
    <source>
        <dbReference type="Proteomes" id="UP000219439"/>
    </source>
</evidence>
<reference evidence="2 3" key="1">
    <citation type="submission" date="2017-09" db="EMBL/GenBank/DDBJ databases">
        <authorList>
            <person name="Ehlers B."/>
            <person name="Leendertz F.H."/>
        </authorList>
    </citation>
    <scope>NUCLEOTIDE SEQUENCE [LARGE SCALE GENOMIC DNA]</scope>
    <source>
        <strain evidence="2 3">DSM 18289</strain>
    </source>
</reference>
<accession>A0A285PD03</accession>
<dbReference type="Proteomes" id="UP000219439">
    <property type="component" value="Unassembled WGS sequence"/>
</dbReference>
<dbReference type="InterPro" id="IPR001107">
    <property type="entry name" value="Band_7"/>
</dbReference>
<dbReference type="OrthoDB" id="3469168at2"/>
<feature type="domain" description="Band 7" evidence="1">
    <location>
        <begin position="24"/>
        <end position="195"/>
    </location>
</feature>